<dbReference type="CDD" id="cd12117">
    <property type="entry name" value="A_NRPS_Srf_like"/>
    <property type="match status" value="1"/>
</dbReference>
<dbReference type="GO" id="GO:0005737">
    <property type="term" value="C:cytoplasm"/>
    <property type="evidence" value="ECO:0007669"/>
    <property type="project" value="TreeGrafter"/>
</dbReference>
<dbReference type="FunFam" id="3.30.300.30:FF:000015">
    <property type="entry name" value="Nonribosomal peptide synthase SidD"/>
    <property type="match status" value="2"/>
</dbReference>
<evidence type="ECO:0000256" key="3">
    <source>
        <dbReference type="ARBA" id="ARBA00022450"/>
    </source>
</evidence>
<dbReference type="PROSITE" id="PS00455">
    <property type="entry name" value="AMP_BINDING"/>
    <property type="match status" value="3"/>
</dbReference>
<dbReference type="CDD" id="cd19531">
    <property type="entry name" value="LCL_NRPS-like"/>
    <property type="match status" value="1"/>
</dbReference>
<comment type="similarity">
    <text evidence="2">Belongs to the ATP-dependent AMP-binding enzyme family.</text>
</comment>
<dbReference type="SUPFAM" id="SSF56801">
    <property type="entry name" value="Acetyl-CoA synthetase-like"/>
    <property type="match status" value="3"/>
</dbReference>
<dbReference type="PANTHER" id="PTHR45527:SF1">
    <property type="entry name" value="FATTY ACID SYNTHASE"/>
    <property type="match status" value="1"/>
</dbReference>
<evidence type="ECO:0000313" key="7">
    <source>
        <dbReference type="EMBL" id="ACR11664.1"/>
    </source>
</evidence>
<evidence type="ECO:0000256" key="5">
    <source>
        <dbReference type="ARBA" id="ARBA00022737"/>
    </source>
</evidence>
<organism evidence="7 8">
    <name type="scientific">Teredinibacter turnerae (strain ATCC 39867 / T7901)</name>
    <dbReference type="NCBI Taxonomy" id="377629"/>
    <lineage>
        <taxon>Bacteria</taxon>
        <taxon>Pseudomonadati</taxon>
        <taxon>Pseudomonadota</taxon>
        <taxon>Gammaproteobacteria</taxon>
        <taxon>Cellvibrionales</taxon>
        <taxon>Cellvibrionaceae</taxon>
        <taxon>Teredinibacter</taxon>
    </lineage>
</organism>
<dbReference type="GO" id="GO:0043041">
    <property type="term" value="P:amino acid activation for nonribosomal peptide biosynthetic process"/>
    <property type="evidence" value="ECO:0007669"/>
    <property type="project" value="TreeGrafter"/>
</dbReference>
<dbReference type="Gene3D" id="3.30.559.30">
    <property type="entry name" value="Nonribosomal peptide synthetase, condensation domain"/>
    <property type="match status" value="4"/>
</dbReference>
<evidence type="ECO:0000313" key="8">
    <source>
        <dbReference type="Proteomes" id="UP000009080"/>
    </source>
</evidence>
<dbReference type="SMART" id="SM00823">
    <property type="entry name" value="PKS_PP"/>
    <property type="match status" value="3"/>
</dbReference>
<dbReference type="SUPFAM" id="SSF52777">
    <property type="entry name" value="CoA-dependent acyltransferases"/>
    <property type="match status" value="8"/>
</dbReference>
<dbReference type="InterPro" id="IPR023213">
    <property type="entry name" value="CAT-like_dom_sf"/>
</dbReference>
<dbReference type="OrthoDB" id="9761989at2"/>
<dbReference type="Pfam" id="PF00550">
    <property type="entry name" value="PP-binding"/>
    <property type="match status" value="3"/>
</dbReference>
<dbReference type="InterPro" id="IPR042099">
    <property type="entry name" value="ANL_N_sf"/>
</dbReference>
<gene>
    <name evidence="7" type="ordered locus">TERTU_2335</name>
</gene>
<dbReference type="Proteomes" id="UP000009080">
    <property type="component" value="Chromosome"/>
</dbReference>
<dbReference type="InterPro" id="IPR006162">
    <property type="entry name" value="Ppantetheine_attach_site"/>
</dbReference>
<dbReference type="RefSeq" id="WP_015817776.1">
    <property type="nucleotide sequence ID" value="NC_012997.1"/>
</dbReference>
<dbReference type="SUPFAM" id="SSF47336">
    <property type="entry name" value="ACP-like"/>
    <property type="match status" value="3"/>
</dbReference>
<dbReference type="GO" id="GO:0031177">
    <property type="term" value="F:phosphopantetheine binding"/>
    <property type="evidence" value="ECO:0007669"/>
    <property type="project" value="InterPro"/>
</dbReference>
<dbReference type="Pfam" id="PF00501">
    <property type="entry name" value="AMP-binding"/>
    <property type="match status" value="3"/>
</dbReference>
<dbReference type="InterPro" id="IPR036736">
    <property type="entry name" value="ACP-like_sf"/>
</dbReference>
<dbReference type="Gene3D" id="3.30.559.10">
    <property type="entry name" value="Chloramphenicol acetyltransferase-like domain"/>
    <property type="match status" value="4"/>
</dbReference>
<dbReference type="Gene3D" id="3.30.300.30">
    <property type="match status" value="3"/>
</dbReference>
<dbReference type="KEGG" id="ttu:TERTU_2335"/>
<dbReference type="PANTHER" id="PTHR45527">
    <property type="entry name" value="NONRIBOSOMAL PEPTIDE SYNTHETASE"/>
    <property type="match status" value="1"/>
</dbReference>
<dbReference type="CDD" id="cd17646">
    <property type="entry name" value="A_NRPS_AB3403-like"/>
    <property type="match status" value="1"/>
</dbReference>
<feature type="domain" description="Carrier" evidence="6">
    <location>
        <begin position="993"/>
        <end position="1069"/>
    </location>
</feature>
<dbReference type="InterPro" id="IPR025110">
    <property type="entry name" value="AMP-bd_C"/>
</dbReference>
<dbReference type="STRING" id="377629.TERTU_2335"/>
<dbReference type="PROSITE" id="PS50075">
    <property type="entry name" value="CARRIER"/>
    <property type="match status" value="3"/>
</dbReference>
<dbReference type="NCBIfam" id="NF003417">
    <property type="entry name" value="PRK04813.1"/>
    <property type="match status" value="3"/>
</dbReference>
<name>C5BK83_TERTT</name>
<dbReference type="InterPro" id="IPR045851">
    <property type="entry name" value="AMP-bd_C_sf"/>
</dbReference>
<reference evidence="7 8" key="1">
    <citation type="journal article" date="2009" name="PLoS ONE">
        <title>The complete genome of Teredinibacter turnerae T7901: an intracellular endosymbiont of marine wood-boring bivalves (shipworms).</title>
        <authorList>
            <person name="Yang J.C."/>
            <person name="Madupu R."/>
            <person name="Durkin A.S."/>
            <person name="Ekborg N.A."/>
            <person name="Pedamallu C.S."/>
            <person name="Hostetler J.B."/>
            <person name="Radune D."/>
            <person name="Toms B.S."/>
            <person name="Henrissat B."/>
            <person name="Coutinho P.M."/>
            <person name="Schwarz S."/>
            <person name="Field L."/>
            <person name="Trindade-Silva A.E."/>
            <person name="Soares C.A.G."/>
            <person name="Elshahawi S."/>
            <person name="Hanora A."/>
            <person name="Schmidt E.W."/>
            <person name="Haygood M.G."/>
            <person name="Posfai J."/>
            <person name="Benner J."/>
            <person name="Madinger C."/>
            <person name="Nove J."/>
            <person name="Anton B."/>
            <person name="Chaudhary K."/>
            <person name="Foster J."/>
            <person name="Holman A."/>
            <person name="Kumar S."/>
            <person name="Lessard P.A."/>
            <person name="Luyten Y.A."/>
            <person name="Slatko B."/>
            <person name="Wood N."/>
            <person name="Wu B."/>
            <person name="Teplitski M."/>
            <person name="Mougous J.D."/>
            <person name="Ward N."/>
            <person name="Eisen J.A."/>
            <person name="Badger J.H."/>
            <person name="Distel D.L."/>
        </authorList>
    </citation>
    <scope>NUCLEOTIDE SEQUENCE [LARGE SCALE GENOMIC DNA]</scope>
    <source>
        <strain evidence="8">ATCC 39867 / T7901</strain>
    </source>
</reference>
<dbReference type="PROSITE" id="PS00012">
    <property type="entry name" value="PHOSPHOPANTETHEINE"/>
    <property type="match status" value="2"/>
</dbReference>
<accession>C5BK83</accession>
<keyword evidence="5" id="KW-0677">Repeat</keyword>
<dbReference type="NCBIfam" id="TIGR01720">
    <property type="entry name" value="NRPS-para261"/>
    <property type="match status" value="1"/>
</dbReference>
<dbReference type="GO" id="GO:0003824">
    <property type="term" value="F:catalytic activity"/>
    <property type="evidence" value="ECO:0007669"/>
    <property type="project" value="InterPro"/>
</dbReference>
<keyword evidence="8" id="KW-1185">Reference proteome</keyword>
<dbReference type="FunFam" id="3.40.50.12780:FF:000012">
    <property type="entry name" value="Non-ribosomal peptide synthetase"/>
    <property type="match status" value="1"/>
</dbReference>
<dbReference type="InterPro" id="IPR000873">
    <property type="entry name" value="AMP-dep_synth/lig_dom"/>
</dbReference>
<dbReference type="InterPro" id="IPR010071">
    <property type="entry name" value="AA_adenyl_dom"/>
</dbReference>
<dbReference type="InterPro" id="IPR020845">
    <property type="entry name" value="AMP-binding_CS"/>
</dbReference>
<dbReference type="Gene3D" id="3.40.50.12780">
    <property type="entry name" value="N-terminal domain of ligase-like"/>
    <property type="match status" value="1"/>
</dbReference>
<dbReference type="EMBL" id="CP001614">
    <property type="protein sequence ID" value="ACR11664.1"/>
    <property type="molecule type" value="Genomic_DNA"/>
</dbReference>
<dbReference type="Pfam" id="PF13193">
    <property type="entry name" value="AMP-binding_C"/>
    <property type="match status" value="1"/>
</dbReference>
<dbReference type="GO" id="GO:0044550">
    <property type="term" value="P:secondary metabolite biosynthetic process"/>
    <property type="evidence" value="ECO:0007669"/>
    <property type="project" value="UniProtKB-ARBA"/>
</dbReference>
<evidence type="ECO:0000256" key="1">
    <source>
        <dbReference type="ARBA" id="ARBA00001957"/>
    </source>
</evidence>
<dbReference type="Pfam" id="PF00668">
    <property type="entry name" value="Condensation"/>
    <property type="match status" value="4"/>
</dbReference>
<dbReference type="Gene3D" id="3.40.50.980">
    <property type="match status" value="4"/>
</dbReference>
<dbReference type="eggNOG" id="COG1020">
    <property type="taxonomic scope" value="Bacteria"/>
</dbReference>
<dbReference type="InterPro" id="IPR010060">
    <property type="entry name" value="NRPS_synth"/>
</dbReference>
<dbReference type="HOGENOM" id="CLU_223888_0_0_6"/>
<keyword evidence="4" id="KW-0597">Phosphoprotein</keyword>
<comment type="cofactor">
    <cofactor evidence="1">
        <name>pantetheine 4'-phosphate</name>
        <dbReference type="ChEBI" id="CHEBI:47942"/>
    </cofactor>
</comment>
<sequence length="3718" mass="416274">MENKANTTTERLTHSQQAVYLDQMIHPNIASYNVGTLIHCQSPFDEAQIRQTIHEISRQHDMLRTCLVPDGAGVRQLVNDHATVDIRIIDRSEGSISDGDIESLISDNHHDCFNLFLFTWRVTLIKIGENDWKIAFSGHHLFFDGLSIIYIYEAFMELFPDIRRGRKFKDSSIQSDRDYWAYVDEDKQYTQSPRYENDKTFWQNKFRTVPDCLLPTLVSGVKNTHESTFERVFIPRDIYKSIEDAVESIGLSMAHFAVAVTAVYFARVKRQKDIVIGIPIHNRTKARYRRTMGMFASMMPLRISLDASSSFLTLMTQIAKEMRACFRHQRYPIVDINRLCQLTSLGRPQLFDVSVSYERKHVSEEYNFGVFKGATIPLRYESTPAALAFKDIYESDDVGLELNCNNAHITPAETLRICSRLRNIILDLHNNLDAAISTLPLIDDEEERYQTHELNKLFFTEQSHLDTSNSPLVHERVVAHAATDSTKLAVIYRPINGALQTFTYGELVEASANVANFLLQNSHQGGDLVAVFMERNARVLPIILGVLRAGCAFLPLAPETPLDRVNQILNAGKCRAVIVDNLEKRHMSPPDYSCQSIESDVLLGFQSVITTQLPVVTGQQPAYVTFTSGSTGEPKGVKVSHSAIESMYRAWHAAYALDTFKDRMLQMANINFDVFTGDWVRALCSGNTLVLCDRERLFEPELLLDELVAMQVTFAEFVPAVLRTLIDECVAKNTVLPALRTVIVGSDSWYQTDSFNFFKVAAPSTSLINSYGITETTVDSTWFHVDRNSAVTSGMAPIGRPFSNTCVYILDEFGQTIPQGEVGELHIGGAGVSDGYINLPAQTDEKFIPNRFLNDGSRLYRSGDMVRYLPDGCIEYIGRSDYQVKVNGYRIELAEIERALCEIHGIKHAVAVGYKTNEKKIQLVAYIEWNPELSDTEYSIDSVKLELANILPKYMVPTLFLEVEHWPLSANGKVDRKALPEPQVETISQNYVAPTTPEEKQLANLWANLFGVAEDKVSANANFFEMGGDSILCIQLISRAAASGYKLTIKKIFEHQTLSELAKHIELGERTEISQDVVDGSLQLTPIQTQFFDNKTDLHHYNQSALLRLAGPVSHENLLQVVRSLYVKHDSFRLRFNKTTDGDWQGRYSFVSEEEITACVTATTLTSCEQAELLDVCNNLHRSLDLETGPLIRFAAIQQPRDGLDKELSGYLFIAAHHLIVDGVSWRILIEEIASSIAACASGHDILLQPKTHSFKDWGDYLNSTSLANLEFWDSYATNEFTDLLSYVDKDWLSSNETQSKKSVIRQKLFELSESSTEQLLKDAGASYSISSTEILLAALHLCLYKMTGAPDIAIDIEHHGRDLFDHNFDFSQTVGWFTSVYPHVFSVPETLDELDLESWICFVKESLRSVPDKGAGYGVRRYIHNDASIDVVSRIAFNFLGQLDQSLSSPIVLSLDENYGEVVGPMRSPDNSFTFNCWIKKSQLHVVLDYDALIFNELFVENFYNTYVKCLESILDFCAQKRNVKLTPSDLPLCDLSIAELNQWQSAYSFDEQYIRNIYPATKMQAGMLFHHLFDAANYHTQLLVTLEGALSTKHFKAAWQTVFERHDALRTVLNSSRGGEWYQVVLEGTQIPWHYEDLSSLSAQKQREEIERFKKEDKRLGFDLEHGPLLRVAVWKTADATHEVLWSQHHIVSDGWSLPVILSELMTIYGGFVSGSPTALAPAPAYADFISWQRANDFTAAQQYWRNSLVDHSGPTQLPGQRATSFDQHHDATDLTQRRVSLSVEQTARLVAFTREKQITMNTVLQAAWAYVLAGYSNESSVTFGLTTSGRPAELLAVEQTVGLFINTVPVRIEVEANCSLEQWLVQLQQQQLERQQHSDLPYMEIRSLAPDGSQSDLFNSLLVFENYPSIAALDDMFKESGLNVSAASNDEDTSFPLTLVVTLGDQLSIDMRYLQAGFDHEILLQAQEALLNLLIQCATGAAAKVSDLSLVTEHDRHKLVHDFNSTISSFPDSVTVVSLFEAQVTKSYNHIAIIVGQQSLTYGELDEQSNRLAIWLVEKGVGKDTPVGLACYRSVELVVGLWAIMKAGGAYVPLEPDFPKERLQDVVEVSGLSLVLTHSQAAVQLHGVETVCLNEISFKDSLRNFDAQYKLCRTAPENLAYILFTSGSTGKPKGVMIEHRALVNRIDWMQKQYPLDQNDRVLQKTPFSFDVSVWEFVWPMLTGAVLVVARPDGHKDPAYMAALCQEHQVTTLHFVPSMLRVMLESGSWGSFRSVRQVFCSGEALTTDLVDAHFEQHHALLHNLYGPTEAAIDVSFYECNTAHAEGGKRAANVPIGKPIQNIQLYVLGRQCQILPVGAIGELYIGGIGLARGYVNRDDLTTERFVTIELPDKGYQRLYRTGDLATVGADGVINYLGRTDDQIKIRGLRIELSEIEAKLQHLDDVLTSAVIVTHDPQNQPRIVAYVVTGVSDFDSASIRTSLLNTLPEYMVPEQIVAIEALPLTPNGKLDRKALPKVSFQRDAKHYIKPSTSLAADIANVWSALLKINAELISADDDFFKLGGHSLLAIRLLTELRTQFFADISIRDIYAQPKLQQLADWIGERTAGAESQTLTVPSAKDWNAHTRIPSSFAQQRIWFLNQLGNSSNQYHLLAAIDVRGQFNLDAAQWALNEIVQRHSILQARYIGEAENVYLELRQENPVPFAKIEADVDLSPESSEITKIIDTFVNTPFDLSSDILLRAAWITFSATSGLMLLNMHHIAFDGWSITVVAEEFQALYSAYLDGSKPKLPDLPISYFDFAAWQREFLNNNNPSTLSQLDYWKTALAGIPDVHGVPTDFAREPNQQHKLGTESLLVKNSVLETLETVAKQQEISLYMLLHAAFSLVLARYSNEKDIVIGMPVAGRVHPGLDSLIGMFVNTLVLRTQYVPEQDFIDYLKSVKEVHIAAQENQDIPFEWLVEELNPTRSAFYSPVVQIMLSMNTNQPFDIQLPNLDVTLHDGFRYVSNNSTGPSSLDLDAKFELLLNAEVTEKGLLFNFEYSRALWDQHTIQNILASLSIVLESVENHIEQPNFTLPLVAFSNVEQEKITSQIKAGDTSAPSTLSSMVSVGNIVSRFELMVSRHPDNVALSCGENQLSYYELNTRANCLAHYLLAKGVGPGVKVGISMYRSCELYIAMLAVLKAGAAYVPLDKNYPADRLAYMIEDSGIFLLLHNGGVFNPEGMSLAGLTQVDYNIILNELDSQPEVNPSITVEPEDLAYINYTSGSTGNPKGVMTPHRGIYRLVVDCDFMPLNAATRFLQISSVSFDAATLEIWGPLLNGGCLVAYPDPKLDIDNLNALLKTERINSLWLTSALFDVWSFASSSASVDNLRWLLAGGDVLNPRSVARAYSLMPELIIINGYGPTENTTFTCCYSVPRNHPDNRAVPLGFPINGTEVFVLDNYRQQVPIGAIGELYTAGAGVALGYLNKPDLTSLSFIEDPNVSNFRLYRTGDLVRYNAKGEIEFIGRVDNQVKIRGYRIEPGEIQRALEESDLVKSAVVLIHGKDSAEKELAAYFVNSDPVGEKDSSDQVRTYLRKKLPEHMVPTYFISVDKIPVNINGKVDRSALPSISAANAATKGEAPTTTTELALAELWSRLLKVPLASIHTENDFFDLGGHSLLSIKLQSEIRETFDVEIPIVTVFEASRFRTMAANIEILKSQHSPEDLESCEEDMEREIFEL</sequence>
<dbReference type="CDD" id="cd05930">
    <property type="entry name" value="A_NRPS"/>
    <property type="match status" value="1"/>
</dbReference>
<keyword evidence="3" id="KW-0596">Phosphopantetheine</keyword>
<dbReference type="InterPro" id="IPR009081">
    <property type="entry name" value="PP-bd_ACP"/>
</dbReference>
<dbReference type="InterPro" id="IPR020806">
    <property type="entry name" value="PKS_PP-bd"/>
</dbReference>
<protein>
    <submittedName>
        <fullName evidence="7">Non-ribosomal peptide synthetase</fullName>
    </submittedName>
</protein>
<evidence type="ECO:0000259" key="6">
    <source>
        <dbReference type="PROSITE" id="PS50075"/>
    </source>
</evidence>
<dbReference type="FunFam" id="3.30.300.30:FF:000010">
    <property type="entry name" value="Enterobactin synthetase component F"/>
    <property type="match status" value="1"/>
</dbReference>
<dbReference type="FunFam" id="3.40.50.980:FF:000002">
    <property type="entry name" value="Enterobactin synthetase component F"/>
    <property type="match status" value="1"/>
</dbReference>
<dbReference type="Gene3D" id="2.30.38.10">
    <property type="entry name" value="Luciferase, Domain 3"/>
    <property type="match status" value="2"/>
</dbReference>
<feature type="domain" description="Carrier" evidence="6">
    <location>
        <begin position="3619"/>
        <end position="3696"/>
    </location>
</feature>
<evidence type="ECO:0000256" key="4">
    <source>
        <dbReference type="ARBA" id="ARBA00022553"/>
    </source>
</evidence>
<dbReference type="FunFam" id="3.40.50.980:FF:000001">
    <property type="entry name" value="Non-ribosomal peptide synthetase"/>
    <property type="match status" value="2"/>
</dbReference>
<dbReference type="NCBIfam" id="TIGR01733">
    <property type="entry name" value="AA-adenyl-dom"/>
    <property type="match status" value="3"/>
</dbReference>
<evidence type="ECO:0000256" key="2">
    <source>
        <dbReference type="ARBA" id="ARBA00006432"/>
    </source>
</evidence>
<dbReference type="InterPro" id="IPR001242">
    <property type="entry name" value="Condensation_dom"/>
</dbReference>
<feature type="domain" description="Carrier" evidence="6">
    <location>
        <begin position="2529"/>
        <end position="2606"/>
    </location>
</feature>
<dbReference type="Gene3D" id="1.10.1200.10">
    <property type="entry name" value="ACP-like"/>
    <property type="match status" value="3"/>
</dbReference>
<dbReference type="FunFam" id="1.10.1200.10:FF:000005">
    <property type="entry name" value="Nonribosomal peptide synthetase 1"/>
    <property type="match status" value="1"/>
</dbReference>
<proteinExistence type="inferred from homology"/>